<name>A0A557RNI8_9GAMM</name>
<dbReference type="EMBL" id="VMKP01000001">
    <property type="protein sequence ID" value="TVO66688.1"/>
    <property type="molecule type" value="Genomic_DNA"/>
</dbReference>
<evidence type="ECO:0000313" key="3">
    <source>
        <dbReference type="Proteomes" id="UP000316688"/>
    </source>
</evidence>
<proteinExistence type="inferred from homology"/>
<keyword evidence="3" id="KW-1185">Reference proteome</keyword>
<gene>
    <name evidence="2" type="ORF">FPL11_03110</name>
</gene>
<organism evidence="2 3">
    <name type="scientific">Spiribacter aquaticus</name>
    <dbReference type="NCBI Taxonomy" id="1935996"/>
    <lineage>
        <taxon>Bacteria</taxon>
        <taxon>Pseudomonadati</taxon>
        <taxon>Pseudomonadota</taxon>
        <taxon>Gammaproteobacteria</taxon>
        <taxon>Chromatiales</taxon>
        <taxon>Ectothiorhodospiraceae</taxon>
        <taxon>Spiribacter</taxon>
    </lineage>
</organism>
<comment type="caution">
    <text evidence="2">The sequence shown here is derived from an EMBL/GenBank/DDBJ whole genome shotgun (WGS) entry which is preliminary data.</text>
</comment>
<dbReference type="InterPro" id="IPR036165">
    <property type="entry name" value="YefM-like_sf"/>
</dbReference>
<evidence type="ECO:0000256" key="1">
    <source>
        <dbReference type="ARBA" id="ARBA00009981"/>
    </source>
</evidence>
<dbReference type="Proteomes" id="UP000316688">
    <property type="component" value="Unassembled WGS sequence"/>
</dbReference>
<protein>
    <submittedName>
        <fullName evidence="2">Type II toxin-antitoxin system prevent-host-death family antitoxin</fullName>
    </submittedName>
</protein>
<evidence type="ECO:0000313" key="2">
    <source>
        <dbReference type="EMBL" id="TVO66688.1"/>
    </source>
</evidence>
<dbReference type="AlphaFoldDB" id="A0A557RNI8"/>
<dbReference type="RefSeq" id="WP_144347174.1">
    <property type="nucleotide sequence ID" value="NZ_VMKP01000001.1"/>
</dbReference>
<dbReference type="SUPFAM" id="SSF143120">
    <property type="entry name" value="YefM-like"/>
    <property type="match status" value="1"/>
</dbReference>
<dbReference type="NCBIfam" id="TIGR01552">
    <property type="entry name" value="phd_fam"/>
    <property type="match status" value="1"/>
</dbReference>
<reference evidence="2 3" key="1">
    <citation type="submission" date="2019-07" db="EMBL/GenBank/DDBJ databases">
        <title>Reclasification of Spiribacter aquaticus.</title>
        <authorList>
            <person name="Leon M.J."/>
            <person name="Sanchez-Porro C."/>
            <person name="Ventosa A."/>
        </authorList>
    </citation>
    <scope>NUCLEOTIDE SEQUENCE [LARGE SCALE GENOMIC DNA]</scope>
    <source>
        <strain evidence="2 3">SP30</strain>
    </source>
</reference>
<dbReference type="Gene3D" id="3.40.1620.10">
    <property type="entry name" value="YefM-like domain"/>
    <property type="match status" value="1"/>
</dbReference>
<comment type="similarity">
    <text evidence="1">Belongs to the phD/YefM antitoxin family.</text>
</comment>
<sequence length="73" mass="7869">MQASVRDLRLRAAELLAAVERGESIQITYHGRPRAMLIGMGGEVAGSSLGRAIDADENPAFGLWRGWMEVEGA</sequence>
<accession>A0A557RNI8</accession>